<dbReference type="InterPro" id="IPR019542">
    <property type="entry name" value="Enhancer_polycomb-like_N"/>
</dbReference>
<keyword evidence="5 6" id="KW-0539">Nucleus</keyword>
<dbReference type="InterPro" id="IPR024943">
    <property type="entry name" value="Enhancer_polycomb"/>
</dbReference>
<evidence type="ECO:0000256" key="3">
    <source>
        <dbReference type="ARBA" id="ARBA00023015"/>
    </source>
</evidence>
<dbReference type="AlphaFoldDB" id="A0A7N0RJA7"/>
<organism evidence="9 10">
    <name type="scientific">Kalanchoe fedtschenkoi</name>
    <name type="common">Lavender scallops</name>
    <name type="synonym">South American air plant</name>
    <dbReference type="NCBI Taxonomy" id="63787"/>
    <lineage>
        <taxon>Eukaryota</taxon>
        <taxon>Viridiplantae</taxon>
        <taxon>Streptophyta</taxon>
        <taxon>Embryophyta</taxon>
        <taxon>Tracheophyta</taxon>
        <taxon>Spermatophyta</taxon>
        <taxon>Magnoliopsida</taxon>
        <taxon>eudicotyledons</taxon>
        <taxon>Gunneridae</taxon>
        <taxon>Pentapetalae</taxon>
        <taxon>Saxifragales</taxon>
        <taxon>Crassulaceae</taxon>
        <taxon>Kalanchoe</taxon>
    </lineage>
</organism>
<comment type="similarity">
    <text evidence="2 6">Belongs to the enhancer of polycomb family.</text>
</comment>
<keyword evidence="10" id="KW-1185">Reference proteome</keyword>
<evidence type="ECO:0000256" key="7">
    <source>
        <dbReference type="SAM" id="MobiDB-lite"/>
    </source>
</evidence>
<evidence type="ECO:0000313" key="10">
    <source>
        <dbReference type="Proteomes" id="UP000594263"/>
    </source>
</evidence>
<dbReference type="GO" id="GO:0035267">
    <property type="term" value="C:NuA4 histone acetyltransferase complex"/>
    <property type="evidence" value="ECO:0007669"/>
    <property type="project" value="InterPro"/>
</dbReference>
<keyword evidence="4 6" id="KW-0804">Transcription</keyword>
<feature type="compositionally biased region" description="Polar residues" evidence="7">
    <location>
        <begin position="362"/>
        <end position="374"/>
    </location>
</feature>
<sequence length="801" mass="89717">MPVVGMRRTTRVFGVVKSGDGGRRLRSGRRLWSDPDVGGKLKKSNSNSPRDEWLKLLDEDDRDKVATTGWSSQVGSVRKPEAEPEFTNGGRNLVAGDDKASEMKIVKVYERKRKRFDCVDGSTGFRKGRDVDRMFGNHFVRRHKKKKTTVESDDVGGECRPGLVIGFNGDGNAGWLARFLHSVLLYLVKDGINLSKLHGFLSAKPIGRVCSSHGIQFSQHCSGSGGSGLCKIFGATNFAPSFSVNFSAVPGCFVYLHLIRLLQFEKLVFTYLVNGSRKSDDRALDDSSEIVSRIPSRDHFSKRSATGLVVNYTRKKKTVHQATVGRHVARHHMQLRNSFGSSIRGKRSTPRYRGGRSDPVGGSSQKSHSDNFCSGFQKTGNDAKLIDSPVADLPCKLSGDSASVGRLEESKATSLVWSSSDPHSMPVSHKRVRRAGQSEFVRSNEETKVASAFIGEVTDSTSCAANILVIDQDKCYRQKGATVMLELSFSNRWIIVVKKDGFTKYSYTPDMAMRPCTFNRMTREIIWTVNDGCKLEFPTREDWSIFKELYKVCSSRNLEAPADKFIPVPGVHLVSNYEDKISAPYSRPEVYISIDGNEVSRVLAKRSASYDLDSDDVDWISKCNEEMRLNNESHQDITFDTFELMIDAIEKAFYFNPGANLDKRCIADFYPELGREEVLEVVYNYWLEKRKQKCPALVRVLQKRSFKRHASQNGRGKQRFLLDVIGIRNDDVGEQLATIEVEESKASATKYSEWATHKRKRAQALMEISDLATYKAAMALKIAQAVKDVSAPDTAASMFLM</sequence>
<evidence type="ECO:0000256" key="2">
    <source>
        <dbReference type="ARBA" id="ARBA00008035"/>
    </source>
</evidence>
<dbReference type="EnsemblPlants" id="Kaladp0011s0620.1.v1.1">
    <property type="protein sequence ID" value="Kaladp0011s0620.1.v1.1"/>
    <property type="gene ID" value="Kaladp0011s0620.v1.1"/>
</dbReference>
<reference evidence="9" key="1">
    <citation type="submission" date="2021-01" db="UniProtKB">
        <authorList>
            <consortium name="EnsemblPlants"/>
        </authorList>
    </citation>
    <scope>IDENTIFICATION</scope>
</reference>
<dbReference type="Pfam" id="PF10513">
    <property type="entry name" value="EPL1"/>
    <property type="match status" value="1"/>
</dbReference>
<dbReference type="Proteomes" id="UP000594263">
    <property type="component" value="Unplaced"/>
</dbReference>
<keyword evidence="3 6" id="KW-0805">Transcription regulation</keyword>
<dbReference type="OMA" id="SAAKQWI"/>
<dbReference type="Gramene" id="Kaladp0011s0620.1.v1.1">
    <property type="protein sequence ID" value="Kaladp0011s0620.1.v1.1"/>
    <property type="gene ID" value="Kaladp0011s0620.v1.1"/>
</dbReference>
<dbReference type="GO" id="GO:0005634">
    <property type="term" value="C:nucleus"/>
    <property type="evidence" value="ECO:0007669"/>
    <property type="project" value="UniProtKB-SubCell"/>
</dbReference>
<feature type="region of interest" description="Disordered" evidence="7">
    <location>
        <begin position="26"/>
        <end position="49"/>
    </location>
</feature>
<evidence type="ECO:0000313" key="9">
    <source>
        <dbReference type="EnsemblPlants" id="Kaladp0011s0620.1.v1.1"/>
    </source>
</evidence>
<evidence type="ECO:0000259" key="8">
    <source>
        <dbReference type="Pfam" id="PF10513"/>
    </source>
</evidence>
<proteinExistence type="inferred from homology"/>
<feature type="compositionally biased region" description="Basic residues" evidence="7">
    <location>
        <begin position="344"/>
        <end position="354"/>
    </location>
</feature>
<feature type="region of interest" description="Disordered" evidence="7">
    <location>
        <begin position="73"/>
        <end position="94"/>
    </location>
</feature>
<feature type="region of interest" description="Disordered" evidence="7">
    <location>
        <begin position="417"/>
        <end position="438"/>
    </location>
</feature>
<protein>
    <recommendedName>
        <fullName evidence="6">Enhancer of polycomb-like protein</fullName>
    </recommendedName>
</protein>
<accession>A0A7N0RJA7</accession>
<feature type="domain" description="Enhancer of polycomb-like N-terminal" evidence="8">
    <location>
        <begin position="562"/>
        <end position="651"/>
    </location>
</feature>
<feature type="region of interest" description="Disordered" evidence="7">
    <location>
        <begin position="335"/>
        <end position="374"/>
    </location>
</feature>
<evidence type="ECO:0000256" key="5">
    <source>
        <dbReference type="ARBA" id="ARBA00023242"/>
    </source>
</evidence>
<name>A0A7N0RJA7_KALFE</name>
<dbReference type="PANTHER" id="PTHR14898">
    <property type="entry name" value="ENHANCER OF POLYCOMB"/>
    <property type="match status" value="1"/>
</dbReference>
<evidence type="ECO:0000256" key="1">
    <source>
        <dbReference type="ARBA" id="ARBA00004123"/>
    </source>
</evidence>
<comment type="subcellular location">
    <subcellularLocation>
        <location evidence="1 6">Nucleus</location>
    </subcellularLocation>
</comment>
<evidence type="ECO:0000256" key="4">
    <source>
        <dbReference type="ARBA" id="ARBA00023163"/>
    </source>
</evidence>
<dbReference type="GO" id="GO:0006357">
    <property type="term" value="P:regulation of transcription by RNA polymerase II"/>
    <property type="evidence" value="ECO:0007669"/>
    <property type="project" value="InterPro"/>
</dbReference>
<evidence type="ECO:0000256" key="6">
    <source>
        <dbReference type="RuleBase" id="RU361124"/>
    </source>
</evidence>